<dbReference type="GO" id="GO:0016787">
    <property type="term" value="F:hydrolase activity"/>
    <property type="evidence" value="ECO:0007669"/>
    <property type="project" value="UniProtKB-KW"/>
</dbReference>
<dbReference type="InterPro" id="IPR050228">
    <property type="entry name" value="Carboxylesterase_BioH"/>
</dbReference>
<dbReference type="PANTHER" id="PTHR43194">
    <property type="entry name" value="HYDROLASE ALPHA/BETA FOLD FAMILY"/>
    <property type="match status" value="1"/>
</dbReference>
<keyword evidence="3" id="KW-1185">Reference proteome</keyword>
<evidence type="ECO:0000313" key="2">
    <source>
        <dbReference type="EMBL" id="WUV49633.1"/>
    </source>
</evidence>
<reference evidence="2" key="1">
    <citation type="submission" date="2022-10" db="EMBL/GenBank/DDBJ databases">
        <title>The complete genomes of actinobacterial strains from the NBC collection.</title>
        <authorList>
            <person name="Joergensen T.S."/>
            <person name="Alvarez Arevalo M."/>
            <person name="Sterndorff E.B."/>
            <person name="Faurdal D."/>
            <person name="Vuksanovic O."/>
            <person name="Mourched A.-S."/>
            <person name="Charusanti P."/>
            <person name="Shaw S."/>
            <person name="Blin K."/>
            <person name="Weber T."/>
        </authorList>
    </citation>
    <scope>NUCLEOTIDE SEQUENCE</scope>
    <source>
        <strain evidence="2">NBC_01482</strain>
    </source>
</reference>
<keyword evidence="2" id="KW-0378">Hydrolase</keyword>
<dbReference type="Gene3D" id="3.40.50.1820">
    <property type="entry name" value="alpha/beta hydrolase"/>
    <property type="match status" value="1"/>
</dbReference>
<dbReference type="InterPro" id="IPR000073">
    <property type="entry name" value="AB_hydrolase_1"/>
</dbReference>
<dbReference type="Proteomes" id="UP001432062">
    <property type="component" value="Chromosome"/>
</dbReference>
<name>A0ABZ1Z2A4_9NOCA</name>
<dbReference type="EMBL" id="CP109441">
    <property type="protein sequence ID" value="WUV49633.1"/>
    <property type="molecule type" value="Genomic_DNA"/>
</dbReference>
<protein>
    <submittedName>
        <fullName evidence="2">Alpha/beta hydrolase</fullName>
    </submittedName>
</protein>
<dbReference type="Pfam" id="PF12697">
    <property type="entry name" value="Abhydrolase_6"/>
    <property type="match status" value="1"/>
</dbReference>
<dbReference type="InterPro" id="IPR029058">
    <property type="entry name" value="AB_hydrolase_fold"/>
</dbReference>
<evidence type="ECO:0000313" key="3">
    <source>
        <dbReference type="Proteomes" id="UP001432062"/>
    </source>
</evidence>
<accession>A0ABZ1Z2A4</accession>
<proteinExistence type="predicted"/>
<dbReference type="RefSeq" id="WP_329414210.1">
    <property type="nucleotide sequence ID" value="NZ_CP109441.1"/>
</dbReference>
<dbReference type="PANTHER" id="PTHR43194:SF5">
    <property type="entry name" value="PIMELOYL-[ACYL-CARRIER PROTEIN] METHYL ESTER ESTERASE"/>
    <property type="match status" value="1"/>
</dbReference>
<sequence length="272" mass="29769">MKVADDSARIEVDGWSIAYRMVGAGPPLVLLHGGWEDSRSWRLQLESLADEYTVIAWDAPGCGRSDDPPEGVRLGYYADTLAGLIRGLGIEHPHVLGLSFGGGLAIELYHRHPDVPRSLILVGAYAGWAGSLPADVVDERVRRIREETQRPPAEWAESYLPTFFATPIPREWIDEMLAIMSDSRPSGMIAILSAFAEADLRNVLPTIAVPTLILNGELDERAPLRIAEGLHANIPGSQLVVIPGVGHCCNLEAPKAFDAVVRYFLRQHPLSK</sequence>
<evidence type="ECO:0000259" key="1">
    <source>
        <dbReference type="Pfam" id="PF12697"/>
    </source>
</evidence>
<gene>
    <name evidence="2" type="ORF">OG563_16360</name>
</gene>
<feature type="domain" description="AB hydrolase-1" evidence="1">
    <location>
        <begin position="28"/>
        <end position="257"/>
    </location>
</feature>
<organism evidence="2 3">
    <name type="scientific">Nocardia vinacea</name>
    <dbReference type="NCBI Taxonomy" id="96468"/>
    <lineage>
        <taxon>Bacteria</taxon>
        <taxon>Bacillati</taxon>
        <taxon>Actinomycetota</taxon>
        <taxon>Actinomycetes</taxon>
        <taxon>Mycobacteriales</taxon>
        <taxon>Nocardiaceae</taxon>
        <taxon>Nocardia</taxon>
    </lineage>
</organism>
<dbReference type="PRINTS" id="PR00111">
    <property type="entry name" value="ABHYDROLASE"/>
</dbReference>
<dbReference type="SUPFAM" id="SSF53474">
    <property type="entry name" value="alpha/beta-Hydrolases"/>
    <property type="match status" value="1"/>
</dbReference>